<dbReference type="PANTHER" id="PTHR33144:SF16">
    <property type="entry name" value="OS02G0129000 PROTEIN"/>
    <property type="match status" value="1"/>
</dbReference>
<proteinExistence type="predicted"/>
<sequence>MLHDVHTRPYEQRKTIILNEFGQPIGPITEKEDTVAEFSRFLGTIVRDYGYAPLAFNTWRKVPKKENMWEYVLMKYIVPDEGKDWVLRTIGAAWRLHKCRFKRKHYYLYKDDKTRWQNRSKRVPDEDFITLLATWKKKTE</sequence>
<evidence type="ECO:0000313" key="1">
    <source>
        <dbReference type="EMBL" id="KAK9682087.1"/>
    </source>
</evidence>
<protein>
    <submittedName>
        <fullName evidence="1">Uncharacterized protein</fullName>
    </submittedName>
</protein>
<dbReference type="PANTHER" id="PTHR33144">
    <property type="entry name" value="OS10G0409366 PROTEIN-RELATED"/>
    <property type="match status" value="1"/>
</dbReference>
<reference evidence="1" key="1">
    <citation type="submission" date="2024-03" db="EMBL/GenBank/DDBJ databases">
        <title>WGS assembly of Saponaria officinalis var. Norfolk2.</title>
        <authorList>
            <person name="Jenkins J."/>
            <person name="Shu S."/>
            <person name="Grimwood J."/>
            <person name="Barry K."/>
            <person name="Goodstein D."/>
            <person name="Schmutz J."/>
            <person name="Leebens-Mack J."/>
            <person name="Osbourn A."/>
        </authorList>
    </citation>
    <scope>NUCLEOTIDE SEQUENCE [LARGE SCALE GENOMIC DNA]</scope>
    <source>
        <strain evidence="1">JIC</strain>
    </source>
</reference>
<dbReference type="EMBL" id="JBDFQZ010000010">
    <property type="protein sequence ID" value="KAK9682087.1"/>
    <property type="molecule type" value="Genomic_DNA"/>
</dbReference>
<accession>A0AAW1HYI1</accession>
<dbReference type="AlphaFoldDB" id="A0AAW1HYI1"/>
<name>A0AAW1HYI1_SAPOF</name>
<gene>
    <name evidence="1" type="ORF">RND81_10G049100</name>
</gene>
<dbReference type="Proteomes" id="UP001443914">
    <property type="component" value="Unassembled WGS sequence"/>
</dbReference>
<evidence type="ECO:0000313" key="2">
    <source>
        <dbReference type="Proteomes" id="UP001443914"/>
    </source>
</evidence>
<comment type="caution">
    <text evidence="1">The sequence shown here is derived from an EMBL/GenBank/DDBJ whole genome shotgun (WGS) entry which is preliminary data.</text>
</comment>
<organism evidence="1 2">
    <name type="scientific">Saponaria officinalis</name>
    <name type="common">Common soapwort</name>
    <name type="synonym">Lychnis saponaria</name>
    <dbReference type="NCBI Taxonomy" id="3572"/>
    <lineage>
        <taxon>Eukaryota</taxon>
        <taxon>Viridiplantae</taxon>
        <taxon>Streptophyta</taxon>
        <taxon>Embryophyta</taxon>
        <taxon>Tracheophyta</taxon>
        <taxon>Spermatophyta</taxon>
        <taxon>Magnoliopsida</taxon>
        <taxon>eudicotyledons</taxon>
        <taxon>Gunneridae</taxon>
        <taxon>Pentapetalae</taxon>
        <taxon>Caryophyllales</taxon>
        <taxon>Caryophyllaceae</taxon>
        <taxon>Caryophylleae</taxon>
        <taxon>Saponaria</taxon>
    </lineage>
</organism>
<keyword evidence="2" id="KW-1185">Reference proteome</keyword>